<dbReference type="Proteomes" id="UP001244341">
    <property type="component" value="Chromosome 10b"/>
</dbReference>
<keyword evidence="7" id="KW-0028">Amino-acid biosynthesis</keyword>
<keyword evidence="8" id="KW-0808">Transferase</keyword>
<evidence type="ECO:0000256" key="1">
    <source>
        <dbReference type="ARBA" id="ARBA00001933"/>
    </source>
</evidence>
<evidence type="ECO:0000256" key="5">
    <source>
        <dbReference type="ARBA" id="ARBA00012919"/>
    </source>
</evidence>
<dbReference type="EC" id="2.6.1.11" evidence="5"/>
<dbReference type="PROSITE" id="PS00600">
    <property type="entry name" value="AA_TRANSFER_CLASS_3"/>
    <property type="match status" value="1"/>
</dbReference>
<dbReference type="PIRSF" id="PIRSF000521">
    <property type="entry name" value="Transaminase_4ab_Lys_Orn"/>
    <property type="match status" value="1"/>
</dbReference>
<dbReference type="Gene3D" id="3.90.1150.10">
    <property type="entry name" value="Aspartate Aminotransferase, domain 1"/>
    <property type="match status" value="1"/>
</dbReference>
<dbReference type="InterPro" id="IPR050103">
    <property type="entry name" value="Class-III_PLP-dep_AT"/>
</dbReference>
<dbReference type="SUPFAM" id="SSF53383">
    <property type="entry name" value="PLP-dependent transferases"/>
    <property type="match status" value="1"/>
</dbReference>
<comment type="subcellular location">
    <subcellularLocation>
        <location evidence="2">Mitochondrion</location>
    </subcellularLocation>
</comment>
<protein>
    <recommendedName>
        <fullName evidence="5">acetylornithine transaminase</fullName>
        <ecNumber evidence="5">2.6.1.11</ecNumber>
    </recommendedName>
</protein>
<evidence type="ECO:0000313" key="11">
    <source>
        <dbReference type="EMBL" id="WIA19531.1"/>
    </source>
</evidence>
<dbReference type="NCBIfam" id="NF002325">
    <property type="entry name" value="PRK01278.1"/>
    <property type="match status" value="1"/>
</dbReference>
<evidence type="ECO:0000256" key="10">
    <source>
        <dbReference type="RuleBase" id="RU003560"/>
    </source>
</evidence>
<dbReference type="EMBL" id="CP126217">
    <property type="protein sequence ID" value="WIA19531.1"/>
    <property type="molecule type" value="Genomic_DNA"/>
</dbReference>
<comment type="cofactor">
    <cofactor evidence="1">
        <name>pyridoxal 5'-phosphate</name>
        <dbReference type="ChEBI" id="CHEBI:597326"/>
    </cofactor>
</comment>
<evidence type="ECO:0000256" key="7">
    <source>
        <dbReference type="ARBA" id="ARBA00022605"/>
    </source>
</evidence>
<dbReference type="PANTHER" id="PTHR11986">
    <property type="entry name" value="AMINOTRANSFERASE CLASS III"/>
    <property type="match status" value="1"/>
</dbReference>
<accession>A0ABY8UH90</accession>
<evidence type="ECO:0000256" key="3">
    <source>
        <dbReference type="ARBA" id="ARBA00005024"/>
    </source>
</evidence>
<keyword evidence="12" id="KW-1185">Reference proteome</keyword>
<dbReference type="Gene3D" id="3.40.640.10">
    <property type="entry name" value="Type I PLP-dependent aspartate aminotransferase-like (Major domain)"/>
    <property type="match status" value="1"/>
</dbReference>
<evidence type="ECO:0000313" key="12">
    <source>
        <dbReference type="Proteomes" id="UP001244341"/>
    </source>
</evidence>
<dbReference type="NCBIfam" id="TIGR00707">
    <property type="entry name" value="argD"/>
    <property type="match status" value="1"/>
</dbReference>
<dbReference type="InterPro" id="IPR004636">
    <property type="entry name" value="AcOrn/SuccOrn_fam"/>
</dbReference>
<dbReference type="Pfam" id="PF00202">
    <property type="entry name" value="Aminotran_3"/>
    <property type="match status" value="1"/>
</dbReference>
<dbReference type="HAMAP" id="MF_01107">
    <property type="entry name" value="ArgD_aminotrans_3"/>
    <property type="match status" value="1"/>
</dbReference>
<dbReference type="InterPro" id="IPR015424">
    <property type="entry name" value="PyrdxlP-dep_Trfase"/>
</dbReference>
<dbReference type="PANTHER" id="PTHR11986:SF79">
    <property type="entry name" value="ACETYLORNITHINE AMINOTRANSFERASE, MITOCHONDRIAL"/>
    <property type="match status" value="1"/>
</dbReference>
<reference evidence="11 12" key="1">
    <citation type="submission" date="2023-05" db="EMBL/GenBank/DDBJ databases">
        <title>A 100% complete, gapless, phased diploid assembly of the Scenedesmus obliquus UTEX 3031 genome.</title>
        <authorList>
            <person name="Biondi T.C."/>
            <person name="Hanschen E.R."/>
            <person name="Kwon T."/>
            <person name="Eng W."/>
            <person name="Kruse C.P.S."/>
            <person name="Koehler S.I."/>
            <person name="Kunde Y."/>
            <person name="Gleasner C.D."/>
            <person name="You Mak K.T."/>
            <person name="Polle J."/>
            <person name="Hovde B.T."/>
            <person name="Starkenburg S.R."/>
        </authorList>
    </citation>
    <scope>NUCLEOTIDE SEQUENCE [LARGE SCALE GENOMIC DNA]</scope>
    <source>
        <strain evidence="11 12">DOE0152z</strain>
    </source>
</reference>
<keyword evidence="9 10" id="KW-0663">Pyridoxal phosphate</keyword>
<evidence type="ECO:0000256" key="4">
    <source>
        <dbReference type="ARBA" id="ARBA00008954"/>
    </source>
</evidence>
<organism evidence="11 12">
    <name type="scientific">Tetradesmus obliquus</name>
    <name type="common">Green alga</name>
    <name type="synonym">Acutodesmus obliquus</name>
    <dbReference type="NCBI Taxonomy" id="3088"/>
    <lineage>
        <taxon>Eukaryota</taxon>
        <taxon>Viridiplantae</taxon>
        <taxon>Chlorophyta</taxon>
        <taxon>core chlorophytes</taxon>
        <taxon>Chlorophyceae</taxon>
        <taxon>CS clade</taxon>
        <taxon>Sphaeropleales</taxon>
        <taxon>Scenedesmaceae</taxon>
        <taxon>Tetradesmus</taxon>
    </lineage>
</organism>
<dbReference type="InterPro" id="IPR015422">
    <property type="entry name" value="PyrdxlP-dep_Trfase_small"/>
</dbReference>
<dbReference type="InterPro" id="IPR005814">
    <property type="entry name" value="Aminotrans_3"/>
</dbReference>
<evidence type="ECO:0000256" key="9">
    <source>
        <dbReference type="ARBA" id="ARBA00022898"/>
    </source>
</evidence>
<sequence>MHLQQLSAAAEPAWEPTNQHTELLHLEGFAASMMLHSGSTRMLQQQHQAARQQRPLLPAPRRTRSSRAVQVAATATAPAPAPAAAADLTKQIVADEAQYVLQTYGRPADIVFVRGEGSKLYDANGKEYLDMAAGIAVNALGHSDPRWYAALAAQAQQLTHTSNLFHTVPQVELAKRLVHNSFADKAFFCNSGTEANEGAIKFARKFARVQAGIDPYDATASAPHELVSFTSCFHGRTMGALALTYKEQYKSPFLPVMPGHVLAEYNNLDSAAAVIKKGKTAAVFVEPVQGEGGCTPSQQAFLSGLRQLCDEAGALLVFDEVQCGLGRTGKLWGYENYGVEPDLMSLAKPLAGGLPIGAVLLKQKVADVMKPGDHGSTFAGNPLVCATACTVFDTIAEPAFLASVVAKGERLRQGLRAATAGNKHVKEVRGLGLLVGVQLDFMAGPVVDKARAAGLLVITAGKGDVVRLVPPLTVTEAEIDHCCKVLGKVIAEAAPAS</sequence>
<dbReference type="CDD" id="cd00610">
    <property type="entry name" value="OAT_like"/>
    <property type="match status" value="1"/>
</dbReference>
<name>A0ABY8UH90_TETOB</name>
<gene>
    <name evidence="11" type="ORF">OEZ85_004140</name>
</gene>
<evidence type="ECO:0000256" key="8">
    <source>
        <dbReference type="ARBA" id="ARBA00022679"/>
    </source>
</evidence>
<evidence type="ECO:0000256" key="2">
    <source>
        <dbReference type="ARBA" id="ARBA00004173"/>
    </source>
</evidence>
<dbReference type="InterPro" id="IPR049704">
    <property type="entry name" value="Aminotrans_3_PPA_site"/>
</dbReference>
<proteinExistence type="inferred from homology"/>
<evidence type="ECO:0000256" key="6">
    <source>
        <dbReference type="ARBA" id="ARBA00022576"/>
    </source>
</evidence>
<comment type="pathway">
    <text evidence="3">Amino-acid biosynthesis; L-arginine biosynthesis; N(2)-acetyl-L-ornithine from L-glutamate: step 4/4.</text>
</comment>
<keyword evidence="6" id="KW-0032">Aminotransferase</keyword>
<dbReference type="InterPro" id="IPR015421">
    <property type="entry name" value="PyrdxlP-dep_Trfase_major"/>
</dbReference>
<comment type="similarity">
    <text evidence="4 10">Belongs to the class-III pyridoxal-phosphate-dependent aminotransferase family.</text>
</comment>